<accession>A0A0A0HKT7</accession>
<evidence type="ECO:0000313" key="2">
    <source>
        <dbReference type="Proteomes" id="UP000030021"/>
    </source>
</evidence>
<dbReference type="EMBL" id="AONH01000016">
    <property type="protein sequence ID" value="KGM86763.1"/>
    <property type="molecule type" value="Genomic_DNA"/>
</dbReference>
<name>A0A0A0HKT7_9RHOB</name>
<dbReference type="AlphaFoldDB" id="A0A0A0HKT7"/>
<organism evidence="1 2">
    <name type="scientific">Roseovarius mucosus DSM 17069</name>
    <dbReference type="NCBI Taxonomy" id="1288298"/>
    <lineage>
        <taxon>Bacteria</taxon>
        <taxon>Pseudomonadati</taxon>
        <taxon>Pseudomonadota</taxon>
        <taxon>Alphaproteobacteria</taxon>
        <taxon>Rhodobacterales</taxon>
        <taxon>Roseobacteraceae</taxon>
        <taxon>Roseovarius</taxon>
    </lineage>
</organism>
<sequence length="167" mass="18171">MVTLTVSLDSLDFDNAIADGLRQLSDLTPLMQNIGTVLETSVSERFEKGEGPGGIAWPISHRAREFGGKTLVDSTRLRDSIVTEADSFSARIGTNVPYATTHQFGAFIEPKAAGDEATAKLAFTLPNGQFIMVDQVEIPARPFLGFDDKDETDIADTVETFLREVFA</sequence>
<evidence type="ECO:0000313" key="1">
    <source>
        <dbReference type="EMBL" id="KGM86763.1"/>
    </source>
</evidence>
<dbReference type="PATRIC" id="fig|1288298.3.peg.3067"/>
<dbReference type="InterPro" id="IPR006522">
    <property type="entry name" value="Phage_virion_morphogenesis"/>
</dbReference>
<gene>
    <name evidence="1" type="ORF">rosmuc_03056</name>
</gene>
<dbReference type="RefSeq" id="WP_037268708.1">
    <property type="nucleotide sequence ID" value="NZ_KN293975.1"/>
</dbReference>
<dbReference type="STRING" id="215743.ROSMUCSMR3_03492"/>
<comment type="caution">
    <text evidence="1">The sequence shown here is derived from an EMBL/GenBank/DDBJ whole genome shotgun (WGS) entry which is preliminary data.</text>
</comment>
<dbReference type="OrthoDB" id="2081253at2"/>
<dbReference type="Pfam" id="PF05069">
    <property type="entry name" value="Phage_tail_S"/>
    <property type="match status" value="1"/>
</dbReference>
<dbReference type="HOGENOM" id="CLU_117141_2_0_5"/>
<dbReference type="eggNOG" id="COG5005">
    <property type="taxonomic scope" value="Bacteria"/>
</dbReference>
<protein>
    <submittedName>
        <fullName evidence="1">Mu-like prophage protein gpG</fullName>
    </submittedName>
</protein>
<dbReference type="Proteomes" id="UP000030021">
    <property type="component" value="Unassembled WGS sequence"/>
</dbReference>
<proteinExistence type="predicted"/>
<reference evidence="1 2" key="1">
    <citation type="submission" date="2013-01" db="EMBL/GenBank/DDBJ databases">
        <authorList>
            <person name="Fiebig A."/>
            <person name="Goeker M."/>
            <person name="Klenk H.-P.P."/>
        </authorList>
    </citation>
    <scope>NUCLEOTIDE SEQUENCE [LARGE SCALE GENOMIC DNA]</scope>
    <source>
        <strain evidence="1 2">DSM 17069</strain>
    </source>
</reference>